<evidence type="ECO:0000256" key="5">
    <source>
        <dbReference type="ARBA" id="ARBA00038306"/>
    </source>
</evidence>
<proteinExistence type="inferred from homology"/>
<organism evidence="8 9">
    <name type="scientific">Aureimonas altamirensis</name>
    <dbReference type="NCBI Taxonomy" id="370622"/>
    <lineage>
        <taxon>Bacteria</taxon>
        <taxon>Pseudomonadati</taxon>
        <taxon>Pseudomonadota</taxon>
        <taxon>Alphaproteobacteria</taxon>
        <taxon>Hyphomicrobiales</taxon>
        <taxon>Aurantimonadaceae</taxon>
        <taxon>Aureimonas</taxon>
    </lineage>
</organism>
<keyword evidence="4" id="KW-0998">Cell outer membrane</keyword>
<evidence type="ECO:0000313" key="8">
    <source>
        <dbReference type="EMBL" id="KHJ54483.1"/>
    </source>
</evidence>
<evidence type="ECO:0000256" key="2">
    <source>
        <dbReference type="ARBA" id="ARBA00022729"/>
    </source>
</evidence>
<keyword evidence="2 6" id="KW-0732">Signal</keyword>
<dbReference type="InterPro" id="IPR027385">
    <property type="entry name" value="Beta-barrel_OMP"/>
</dbReference>
<dbReference type="Proteomes" id="UP000030826">
    <property type="component" value="Unassembled WGS sequence"/>
</dbReference>
<comment type="subcellular location">
    <subcellularLocation>
        <location evidence="1">Cell outer membrane</location>
    </subcellularLocation>
</comment>
<comment type="similarity">
    <text evidence="5">Belongs to the Omp25/RopB family.</text>
</comment>
<dbReference type="STRING" id="370622.LA66_13665"/>
<comment type="caution">
    <text evidence="8">The sequence shown here is derived from an EMBL/GenBank/DDBJ whole genome shotgun (WGS) entry which is preliminary data.</text>
</comment>
<evidence type="ECO:0000256" key="3">
    <source>
        <dbReference type="ARBA" id="ARBA00023136"/>
    </source>
</evidence>
<dbReference type="SUPFAM" id="SSF56925">
    <property type="entry name" value="OMPA-like"/>
    <property type="match status" value="1"/>
</dbReference>
<dbReference type="EMBL" id="JRFJ01000003">
    <property type="protein sequence ID" value="KHJ54483.1"/>
    <property type="molecule type" value="Genomic_DNA"/>
</dbReference>
<dbReference type="AlphaFoldDB" id="A0A0B1Q117"/>
<reference evidence="8 9" key="1">
    <citation type="submission" date="2014-09" db="EMBL/GenBank/DDBJ databases">
        <title>Isolation and characterization of Aurantimonas altamirensis ON-56566 from clinical sample following a dog bite.</title>
        <authorList>
            <person name="Eshaghi A."/>
            <person name="Li A."/>
            <person name="Shahinas D."/>
            <person name="Bahn P."/>
            <person name="Kus J.V."/>
            <person name="Patel S.N."/>
        </authorList>
    </citation>
    <scope>NUCLEOTIDE SEQUENCE [LARGE SCALE GENOMIC DNA]</scope>
    <source>
        <strain evidence="8 9">ON-56566</strain>
    </source>
</reference>
<gene>
    <name evidence="8" type="ORF">LA66_13665</name>
</gene>
<name>A0A0B1Q117_9HYPH</name>
<feature type="domain" description="Outer membrane protein beta-barrel" evidence="7">
    <location>
        <begin position="33"/>
        <end position="261"/>
    </location>
</feature>
<sequence>MKKFLVLGLLAGTAIPASAADVIYEEPMVTPVVALAVPSWTGFYLGVQAGGGFNPSNPDNFSIVPSFPGAFPGSAFGSNYESSFESGFVGGGHIGYDYQIDNWVVGAVLDINASDLGQRQSAFSSTPAFYTAERDLDYFATGRLRAGYLVTPTTLAYATGGVAYGDVSYRFSADSAPFATAAAFSDSNDRWGYTVGGGLDFLVADNISIGVEYLYTNLGDDDSFTRFVAGPFGGGVGGFTDFTGSDDFDFHTITAKLSYRFN</sequence>
<keyword evidence="3" id="KW-0472">Membrane</keyword>
<dbReference type="InterPro" id="IPR011250">
    <property type="entry name" value="OMP/PagP_B-barrel"/>
</dbReference>
<evidence type="ECO:0000313" key="9">
    <source>
        <dbReference type="Proteomes" id="UP000030826"/>
    </source>
</evidence>
<dbReference type="InterPro" id="IPR051692">
    <property type="entry name" value="OMP-like"/>
</dbReference>
<evidence type="ECO:0000256" key="1">
    <source>
        <dbReference type="ARBA" id="ARBA00004442"/>
    </source>
</evidence>
<feature type="signal peptide" evidence="6">
    <location>
        <begin position="1"/>
        <end position="19"/>
    </location>
</feature>
<evidence type="ECO:0000259" key="7">
    <source>
        <dbReference type="Pfam" id="PF13505"/>
    </source>
</evidence>
<dbReference type="PANTHER" id="PTHR34001:SF3">
    <property type="entry name" value="BLL7405 PROTEIN"/>
    <property type="match status" value="1"/>
</dbReference>
<accession>A0A0B1Q117</accession>
<evidence type="ECO:0000256" key="6">
    <source>
        <dbReference type="SAM" id="SignalP"/>
    </source>
</evidence>
<dbReference type="GO" id="GO:0009279">
    <property type="term" value="C:cell outer membrane"/>
    <property type="evidence" value="ECO:0007669"/>
    <property type="project" value="UniProtKB-SubCell"/>
</dbReference>
<evidence type="ECO:0000256" key="4">
    <source>
        <dbReference type="ARBA" id="ARBA00023237"/>
    </source>
</evidence>
<dbReference type="Gene3D" id="2.40.160.20">
    <property type="match status" value="1"/>
</dbReference>
<dbReference type="OrthoDB" id="7916126at2"/>
<dbReference type="Pfam" id="PF13505">
    <property type="entry name" value="OMP_b-brl"/>
    <property type="match status" value="1"/>
</dbReference>
<dbReference type="RefSeq" id="WP_039194061.1">
    <property type="nucleotide sequence ID" value="NZ_JAQRFV010000006.1"/>
</dbReference>
<protein>
    <submittedName>
        <fullName evidence="8">Membrane protein</fullName>
    </submittedName>
</protein>
<dbReference type="PANTHER" id="PTHR34001">
    <property type="entry name" value="BLL7405 PROTEIN"/>
    <property type="match status" value="1"/>
</dbReference>
<feature type="chain" id="PRO_5002081130" evidence="6">
    <location>
        <begin position="20"/>
        <end position="262"/>
    </location>
</feature>